<dbReference type="EMBL" id="JAQMWT010000198">
    <property type="protein sequence ID" value="KAJ8607746.1"/>
    <property type="molecule type" value="Genomic_DNA"/>
</dbReference>
<dbReference type="InterPro" id="IPR036770">
    <property type="entry name" value="Ankyrin_rpt-contain_sf"/>
</dbReference>
<feature type="repeat" description="ANK" evidence="3">
    <location>
        <begin position="217"/>
        <end position="249"/>
    </location>
</feature>
<dbReference type="PROSITE" id="PS50088">
    <property type="entry name" value="ANK_REPEAT"/>
    <property type="match status" value="2"/>
</dbReference>
<dbReference type="InterPro" id="IPR002110">
    <property type="entry name" value="Ankyrin_rpt"/>
</dbReference>
<name>A0AAD7UI53_9STRA</name>
<gene>
    <name evidence="4" type="ORF">CTAYLR_008614</name>
</gene>
<evidence type="ECO:0000313" key="5">
    <source>
        <dbReference type="Proteomes" id="UP001230188"/>
    </source>
</evidence>
<keyword evidence="2 3" id="KW-0040">ANK repeat</keyword>
<evidence type="ECO:0000256" key="1">
    <source>
        <dbReference type="ARBA" id="ARBA00022737"/>
    </source>
</evidence>
<dbReference type="SUPFAM" id="SSF48403">
    <property type="entry name" value="Ankyrin repeat"/>
    <property type="match status" value="1"/>
</dbReference>
<comment type="caution">
    <text evidence="4">The sequence shown here is derived from an EMBL/GenBank/DDBJ whole genome shotgun (WGS) entry which is preliminary data.</text>
</comment>
<dbReference type="Proteomes" id="UP001230188">
    <property type="component" value="Unassembled WGS sequence"/>
</dbReference>
<feature type="repeat" description="ANK" evidence="3">
    <location>
        <begin position="251"/>
        <end position="288"/>
    </location>
</feature>
<dbReference type="PANTHER" id="PTHR24171">
    <property type="entry name" value="ANKYRIN REPEAT DOMAIN-CONTAINING PROTEIN 39-RELATED"/>
    <property type="match status" value="1"/>
</dbReference>
<dbReference type="Gene3D" id="1.25.40.20">
    <property type="entry name" value="Ankyrin repeat-containing domain"/>
    <property type="match status" value="1"/>
</dbReference>
<protein>
    <submittedName>
        <fullName evidence="4">Uncharacterized protein</fullName>
    </submittedName>
</protein>
<keyword evidence="1" id="KW-0677">Repeat</keyword>
<sequence>MFDPNKLAARNDKTRQTRQVAQWSRECLPRPIHEAVAADPLHVQITVREVQCGDPTCSPIDTVLMFVFKNGRQAMTSLPLELTQVLRADIERSVAEMGPELMAAHEGREFLHVPQLPPVSAAGEAAIERIAATLRRELVGLARVDIAGVCAAVIDMLEQIEEDAVRPQPAQMVAAGGNARGMDPNSKILSASQKNDVNTVKQYVEVDGISPSYANSLGQTPLHIAAMWGNADTVDYLVKAGADVYAINQLSSATPLHVAASSNKDVEGRLACARLLLAAGADPTSRDADGLQPWEKVADPGPLRDLLRQALDARVGPKIYSNSAAAAAAAAAPL</sequence>
<dbReference type="PROSITE" id="PS50297">
    <property type="entry name" value="ANK_REP_REGION"/>
    <property type="match status" value="2"/>
</dbReference>
<evidence type="ECO:0000313" key="4">
    <source>
        <dbReference type="EMBL" id="KAJ8607746.1"/>
    </source>
</evidence>
<dbReference type="AlphaFoldDB" id="A0AAD7UI53"/>
<reference evidence="4" key="1">
    <citation type="submission" date="2023-01" db="EMBL/GenBank/DDBJ databases">
        <title>Metagenome sequencing of chrysophaentin producing Chrysophaeum taylorii.</title>
        <authorList>
            <person name="Davison J."/>
            <person name="Bewley C."/>
        </authorList>
    </citation>
    <scope>NUCLEOTIDE SEQUENCE</scope>
    <source>
        <strain evidence="4">NIES-1699</strain>
    </source>
</reference>
<dbReference type="PANTHER" id="PTHR24171:SF8">
    <property type="entry name" value="BRCA1-ASSOCIATED RING DOMAIN PROTEIN 1"/>
    <property type="match status" value="1"/>
</dbReference>
<dbReference type="GO" id="GO:0085020">
    <property type="term" value="P:protein K6-linked ubiquitination"/>
    <property type="evidence" value="ECO:0007669"/>
    <property type="project" value="TreeGrafter"/>
</dbReference>
<evidence type="ECO:0000256" key="2">
    <source>
        <dbReference type="ARBA" id="ARBA00023043"/>
    </source>
</evidence>
<evidence type="ECO:0000256" key="3">
    <source>
        <dbReference type="PROSITE-ProRule" id="PRU00023"/>
    </source>
</evidence>
<accession>A0AAD7UI53</accession>
<dbReference type="SMART" id="SM00248">
    <property type="entry name" value="ANK"/>
    <property type="match status" value="2"/>
</dbReference>
<organism evidence="4 5">
    <name type="scientific">Chrysophaeum taylorii</name>
    <dbReference type="NCBI Taxonomy" id="2483200"/>
    <lineage>
        <taxon>Eukaryota</taxon>
        <taxon>Sar</taxon>
        <taxon>Stramenopiles</taxon>
        <taxon>Ochrophyta</taxon>
        <taxon>Pelagophyceae</taxon>
        <taxon>Pelagomonadales</taxon>
        <taxon>Pelagomonadaceae</taxon>
        <taxon>Chrysophaeum</taxon>
    </lineage>
</organism>
<proteinExistence type="predicted"/>
<dbReference type="GO" id="GO:0004842">
    <property type="term" value="F:ubiquitin-protein transferase activity"/>
    <property type="evidence" value="ECO:0007669"/>
    <property type="project" value="TreeGrafter"/>
</dbReference>
<dbReference type="PRINTS" id="PR01415">
    <property type="entry name" value="ANKYRIN"/>
</dbReference>
<dbReference type="Pfam" id="PF12796">
    <property type="entry name" value="Ank_2"/>
    <property type="match status" value="1"/>
</dbReference>
<keyword evidence="5" id="KW-1185">Reference proteome</keyword>